<sequence length="358" mass="40715">MSESKSRFTKTQLDSMINYKLFPVSNMRLRDLNDIEIPDAAISFDASNNLLTDFTGFEPKGNIRGVVFDNNPLVSFRNFPRNTNITSFSAAGSPLSMLPNFRQLAILVLGPKIEIINGIKVTPNEFSEVSAKTLATYYKGGDANKMPQQELNMYVESFTDALINGWIYAGLPRSLNQLDVDATRQQNDPLSVRVVRILTILRWKDEDIIQFIDNIFNETPAQKSKQKKSKSDFLDEQLQKQRDIIQMMKEELQSLQHEQNVKEDRKNKQSSKFSNNNPEPIDIDLTTKISKPSLDAYNAMLQEYSVALEQNAADIEVDKKTTNPEGLREAIRRHFGLPDNATDAQMISIMKEQIARRG</sequence>
<evidence type="ECO:0008006" key="4">
    <source>
        <dbReference type="Google" id="ProtNLM"/>
    </source>
</evidence>
<evidence type="ECO:0000313" key="3">
    <source>
        <dbReference type="Proteomes" id="UP000001542"/>
    </source>
</evidence>
<dbReference type="InParanoid" id="A2E5B9"/>
<reference evidence="2" key="2">
    <citation type="journal article" date="2007" name="Science">
        <title>Draft genome sequence of the sexually transmitted pathogen Trichomonas vaginalis.</title>
        <authorList>
            <person name="Carlton J.M."/>
            <person name="Hirt R.P."/>
            <person name="Silva J.C."/>
            <person name="Delcher A.L."/>
            <person name="Schatz M."/>
            <person name="Zhao Q."/>
            <person name="Wortman J.R."/>
            <person name="Bidwell S.L."/>
            <person name="Alsmark U.C.M."/>
            <person name="Besteiro S."/>
            <person name="Sicheritz-Ponten T."/>
            <person name="Noel C.J."/>
            <person name="Dacks J.B."/>
            <person name="Foster P.G."/>
            <person name="Simillion C."/>
            <person name="Van de Peer Y."/>
            <person name="Miranda-Saavedra D."/>
            <person name="Barton G.J."/>
            <person name="Westrop G.D."/>
            <person name="Mueller S."/>
            <person name="Dessi D."/>
            <person name="Fiori P.L."/>
            <person name="Ren Q."/>
            <person name="Paulsen I."/>
            <person name="Zhang H."/>
            <person name="Bastida-Corcuera F.D."/>
            <person name="Simoes-Barbosa A."/>
            <person name="Brown M.T."/>
            <person name="Hayes R.D."/>
            <person name="Mukherjee M."/>
            <person name="Okumura C.Y."/>
            <person name="Schneider R."/>
            <person name="Smith A.J."/>
            <person name="Vanacova S."/>
            <person name="Villalvazo M."/>
            <person name="Haas B.J."/>
            <person name="Pertea M."/>
            <person name="Feldblyum T.V."/>
            <person name="Utterback T.R."/>
            <person name="Shu C.L."/>
            <person name="Osoegawa K."/>
            <person name="de Jong P.J."/>
            <person name="Hrdy I."/>
            <person name="Horvathova L."/>
            <person name="Zubacova Z."/>
            <person name="Dolezal P."/>
            <person name="Malik S.B."/>
            <person name="Logsdon J.M. Jr."/>
            <person name="Henze K."/>
            <person name="Gupta A."/>
            <person name="Wang C.C."/>
            <person name="Dunne R.L."/>
            <person name="Upcroft J.A."/>
            <person name="Upcroft P."/>
            <person name="White O."/>
            <person name="Salzberg S.L."/>
            <person name="Tang P."/>
            <person name="Chiu C.-H."/>
            <person name="Lee Y.-S."/>
            <person name="Embley T.M."/>
            <person name="Coombs G.H."/>
            <person name="Mottram J.C."/>
            <person name="Tachezy J."/>
            <person name="Fraser-Liggett C.M."/>
            <person name="Johnson P.J."/>
        </authorList>
    </citation>
    <scope>NUCLEOTIDE SEQUENCE [LARGE SCALE GENOMIC DNA]</scope>
    <source>
        <strain evidence="2">G3</strain>
    </source>
</reference>
<dbReference type="Proteomes" id="UP000001542">
    <property type="component" value="Unassembled WGS sequence"/>
</dbReference>
<dbReference type="VEuPathDB" id="TrichDB:TVAGG3_0475980"/>
<dbReference type="RefSeq" id="XP_001324422.1">
    <property type="nucleotide sequence ID" value="XM_001324387.1"/>
</dbReference>
<dbReference type="EMBL" id="DS113306">
    <property type="protein sequence ID" value="EAY12199.1"/>
    <property type="molecule type" value="Genomic_DNA"/>
</dbReference>
<feature type="region of interest" description="Disordered" evidence="1">
    <location>
        <begin position="256"/>
        <end position="284"/>
    </location>
</feature>
<dbReference type="AlphaFoldDB" id="A2E5B9"/>
<dbReference type="SMR" id="A2E5B9"/>
<dbReference type="VEuPathDB" id="TrichDB:TVAG_004050"/>
<dbReference type="KEGG" id="tva:4770161"/>
<gene>
    <name evidence="2" type="ORF">TVAG_004050</name>
</gene>
<proteinExistence type="predicted"/>
<reference evidence="2" key="1">
    <citation type="submission" date="2006-10" db="EMBL/GenBank/DDBJ databases">
        <authorList>
            <person name="Amadeo P."/>
            <person name="Zhao Q."/>
            <person name="Wortman J."/>
            <person name="Fraser-Liggett C."/>
            <person name="Carlton J."/>
        </authorList>
    </citation>
    <scope>NUCLEOTIDE SEQUENCE</scope>
    <source>
        <strain evidence="2">G3</strain>
    </source>
</reference>
<dbReference type="SUPFAM" id="SSF52058">
    <property type="entry name" value="L domain-like"/>
    <property type="match status" value="1"/>
</dbReference>
<evidence type="ECO:0000256" key="1">
    <source>
        <dbReference type="SAM" id="MobiDB-lite"/>
    </source>
</evidence>
<dbReference type="OrthoDB" id="10546873at2759"/>
<accession>A2E5B9</accession>
<organism evidence="2 3">
    <name type="scientific">Trichomonas vaginalis (strain ATCC PRA-98 / G3)</name>
    <dbReference type="NCBI Taxonomy" id="412133"/>
    <lineage>
        <taxon>Eukaryota</taxon>
        <taxon>Metamonada</taxon>
        <taxon>Parabasalia</taxon>
        <taxon>Trichomonadida</taxon>
        <taxon>Trichomonadidae</taxon>
        <taxon>Trichomonas</taxon>
    </lineage>
</organism>
<evidence type="ECO:0000313" key="2">
    <source>
        <dbReference type="EMBL" id="EAY12199.1"/>
    </source>
</evidence>
<protein>
    <recommendedName>
        <fullName evidence="4">Leucine Rich Repeat family protein</fullName>
    </recommendedName>
</protein>
<keyword evidence="3" id="KW-1185">Reference proteome</keyword>
<name>A2E5B9_TRIV3</name>